<sequence length="152" mass="16402">MSVSADTWNPPYLPALGMSDDHWSYVVRPPPRRPSSVLGAFKEQITASSKIKDANLEMLLPHHAPLADRITTTGRSGEADTYAAADHRTKVSAVHVRLLVIAAVRPDFFALLLMTYSPQSQMSPEAHHPRPLVQTVVGPAAQVIGSAQPCGS</sequence>
<name>A0A9P8Y3Y1_9PEZI</name>
<dbReference type="AlphaFoldDB" id="A0A9P8Y3Y1"/>
<reference evidence="1" key="1">
    <citation type="journal article" date="2021" name="Nat. Commun.">
        <title>Genetic determinants of endophytism in the Arabidopsis root mycobiome.</title>
        <authorList>
            <person name="Mesny F."/>
            <person name="Miyauchi S."/>
            <person name="Thiergart T."/>
            <person name="Pickel B."/>
            <person name="Atanasova L."/>
            <person name="Karlsson M."/>
            <person name="Huettel B."/>
            <person name="Barry K.W."/>
            <person name="Haridas S."/>
            <person name="Chen C."/>
            <person name="Bauer D."/>
            <person name="Andreopoulos W."/>
            <person name="Pangilinan J."/>
            <person name="LaButti K."/>
            <person name="Riley R."/>
            <person name="Lipzen A."/>
            <person name="Clum A."/>
            <person name="Drula E."/>
            <person name="Henrissat B."/>
            <person name="Kohler A."/>
            <person name="Grigoriev I.V."/>
            <person name="Martin F.M."/>
            <person name="Hacquard S."/>
        </authorList>
    </citation>
    <scope>NUCLEOTIDE SEQUENCE</scope>
    <source>
        <strain evidence="1">MPI-CAGE-CH-0230</strain>
    </source>
</reference>
<keyword evidence="2" id="KW-1185">Reference proteome</keyword>
<protein>
    <submittedName>
        <fullName evidence="1">Uncharacterized protein</fullName>
    </submittedName>
</protein>
<accession>A0A9P8Y3Y1</accession>
<evidence type="ECO:0000313" key="1">
    <source>
        <dbReference type="EMBL" id="KAH7030712.1"/>
    </source>
</evidence>
<dbReference type="EMBL" id="JAGTJQ010000005">
    <property type="protein sequence ID" value="KAH7030712.1"/>
    <property type="molecule type" value="Genomic_DNA"/>
</dbReference>
<evidence type="ECO:0000313" key="2">
    <source>
        <dbReference type="Proteomes" id="UP000756346"/>
    </source>
</evidence>
<comment type="caution">
    <text evidence="1">The sequence shown here is derived from an EMBL/GenBank/DDBJ whole genome shotgun (WGS) entry which is preliminary data.</text>
</comment>
<dbReference type="Proteomes" id="UP000756346">
    <property type="component" value="Unassembled WGS sequence"/>
</dbReference>
<proteinExistence type="predicted"/>
<dbReference type="GeneID" id="70186286"/>
<organism evidence="1 2">
    <name type="scientific">Microdochium trichocladiopsis</name>
    <dbReference type="NCBI Taxonomy" id="1682393"/>
    <lineage>
        <taxon>Eukaryota</taxon>
        <taxon>Fungi</taxon>
        <taxon>Dikarya</taxon>
        <taxon>Ascomycota</taxon>
        <taxon>Pezizomycotina</taxon>
        <taxon>Sordariomycetes</taxon>
        <taxon>Xylariomycetidae</taxon>
        <taxon>Xylariales</taxon>
        <taxon>Microdochiaceae</taxon>
        <taxon>Microdochium</taxon>
    </lineage>
</organism>
<dbReference type="RefSeq" id="XP_046012392.1">
    <property type="nucleotide sequence ID" value="XM_046156740.1"/>
</dbReference>
<gene>
    <name evidence="1" type="ORF">B0I36DRAFT_348906</name>
</gene>